<dbReference type="AlphaFoldDB" id="A0A4R2CZR9"/>
<comment type="caution">
    <text evidence="1">The sequence shown here is derived from an EMBL/GenBank/DDBJ whole genome shotgun (WGS) entry which is preliminary data.</text>
</comment>
<dbReference type="RefSeq" id="WP_133033072.1">
    <property type="nucleotide sequence ID" value="NZ_BAABEI010000012.1"/>
</dbReference>
<gene>
    <name evidence="1" type="ORF">EV665_1025</name>
</gene>
<dbReference type="EMBL" id="SLVX01000002">
    <property type="protein sequence ID" value="TCN47488.1"/>
    <property type="molecule type" value="Genomic_DNA"/>
</dbReference>
<keyword evidence="2" id="KW-1185">Reference proteome</keyword>
<proteinExistence type="predicted"/>
<name>A0A4R2CZR9_SHIGR</name>
<evidence type="ECO:0000313" key="1">
    <source>
        <dbReference type="EMBL" id="TCN47488.1"/>
    </source>
</evidence>
<protein>
    <submittedName>
        <fullName evidence="1">Uncharacterized protein</fullName>
    </submittedName>
</protein>
<evidence type="ECO:0000313" key="2">
    <source>
        <dbReference type="Proteomes" id="UP000295351"/>
    </source>
</evidence>
<dbReference type="Proteomes" id="UP000295351">
    <property type="component" value="Unassembled WGS sequence"/>
</dbReference>
<sequence length="110" mass="12131">MTQPQATALSNNPTTIAAFRRHLRQQNPPKFQPGDVVDFEKEGGRKWPLMILGIRGDAADVICYDGNPHLLRIKVATLEALRITKVEASSEETVTMYRALVGLDIEGEAA</sequence>
<organism evidence="1 2">
    <name type="scientific">Shinella granuli</name>
    <dbReference type="NCBI Taxonomy" id="323621"/>
    <lineage>
        <taxon>Bacteria</taxon>
        <taxon>Pseudomonadati</taxon>
        <taxon>Pseudomonadota</taxon>
        <taxon>Alphaproteobacteria</taxon>
        <taxon>Hyphomicrobiales</taxon>
        <taxon>Rhizobiaceae</taxon>
        <taxon>Shinella</taxon>
    </lineage>
</organism>
<reference evidence="1 2" key="1">
    <citation type="submission" date="2019-03" db="EMBL/GenBank/DDBJ databases">
        <title>Genomic Encyclopedia of Type Strains, Phase IV (KMG-IV): sequencing the most valuable type-strain genomes for metagenomic binning, comparative biology and taxonomic classification.</title>
        <authorList>
            <person name="Goeker M."/>
        </authorList>
    </citation>
    <scope>NUCLEOTIDE SEQUENCE [LARGE SCALE GENOMIC DNA]</scope>
    <source>
        <strain evidence="1 2">DSM 18401</strain>
    </source>
</reference>
<accession>A0A4R2CZR9</accession>